<organism evidence="3 4">
    <name type="scientific">Vitrella brassicaformis (strain CCMP3155)</name>
    <dbReference type="NCBI Taxonomy" id="1169540"/>
    <lineage>
        <taxon>Eukaryota</taxon>
        <taxon>Sar</taxon>
        <taxon>Alveolata</taxon>
        <taxon>Colpodellida</taxon>
        <taxon>Vitrellaceae</taxon>
        <taxon>Vitrella</taxon>
    </lineage>
</organism>
<dbReference type="InParanoid" id="A0A0G4FAX7"/>
<feature type="chain" id="PRO_5005189019" description="EGF-like domain-containing protein" evidence="2">
    <location>
        <begin position="21"/>
        <end position="169"/>
    </location>
</feature>
<evidence type="ECO:0000256" key="2">
    <source>
        <dbReference type="SAM" id="SignalP"/>
    </source>
</evidence>
<protein>
    <recommendedName>
        <fullName evidence="5">EGF-like domain-containing protein</fullName>
    </recommendedName>
</protein>
<evidence type="ECO:0000313" key="3">
    <source>
        <dbReference type="EMBL" id="CEM10066.1"/>
    </source>
</evidence>
<dbReference type="EMBL" id="CDMY01000400">
    <property type="protein sequence ID" value="CEM10066.1"/>
    <property type="molecule type" value="Genomic_DNA"/>
</dbReference>
<feature type="region of interest" description="Disordered" evidence="1">
    <location>
        <begin position="48"/>
        <end position="76"/>
    </location>
</feature>
<keyword evidence="4" id="KW-1185">Reference proteome</keyword>
<name>A0A0G4FAX7_VITBC</name>
<evidence type="ECO:0000313" key="4">
    <source>
        <dbReference type="Proteomes" id="UP000041254"/>
    </source>
</evidence>
<reference evidence="3 4" key="1">
    <citation type="submission" date="2014-11" db="EMBL/GenBank/DDBJ databases">
        <authorList>
            <person name="Zhu J."/>
            <person name="Qi W."/>
            <person name="Song R."/>
        </authorList>
    </citation>
    <scope>NUCLEOTIDE SEQUENCE [LARGE SCALE GENOMIC DNA]</scope>
</reference>
<gene>
    <name evidence="3" type="ORF">Vbra_14855</name>
</gene>
<dbReference type="AlphaFoldDB" id="A0A0G4FAX7"/>
<dbReference type="VEuPathDB" id="CryptoDB:Vbra_14855"/>
<sequence length="169" mass="18097">MLRLVVVLLATGFLASLADGTKTHDVKMRCPLGWAEGPAGDCVPPEPAFAEEDGTKEIDSTATKHSKNTDEDGSFAQIDTQGGRCFTPLPGGFSDVIKCSQDTLGTHCGKFQRHGGDVEDCICGIFQGELDCWPENTLKFPKRGPWATASIQVDSTVAKHRGSTKEGEL</sequence>
<dbReference type="Proteomes" id="UP000041254">
    <property type="component" value="Unassembled WGS sequence"/>
</dbReference>
<evidence type="ECO:0000256" key="1">
    <source>
        <dbReference type="SAM" id="MobiDB-lite"/>
    </source>
</evidence>
<keyword evidence="2" id="KW-0732">Signal</keyword>
<accession>A0A0G4FAX7</accession>
<proteinExistence type="predicted"/>
<evidence type="ECO:0008006" key="5">
    <source>
        <dbReference type="Google" id="ProtNLM"/>
    </source>
</evidence>
<feature type="signal peptide" evidence="2">
    <location>
        <begin position="1"/>
        <end position="20"/>
    </location>
</feature>